<proteinExistence type="predicted"/>
<sequence length="206" mass="22903">MPSSLRHLAAWFAANADSMIALILAVVIGSLSVLSDALRSSVLEGTTLLVVALIATALLRDRARTEMQFQRLEQFMHVSSPQAGVPAVSDDENLESRFTDLAQRLEGTFAELEELEAAMQARAAMARRLAAEAEMNWMEAEASREMAQLRKEEAEAFDRLLHSKMDVVAEKVDQRGKRTQRRYMLYGVALGFFASIVLDAMRSLLI</sequence>
<keyword evidence="2" id="KW-1133">Transmembrane helix</keyword>
<dbReference type="RefSeq" id="WP_346130829.1">
    <property type="nucleotide sequence ID" value="NZ_BAAAXC010000015.1"/>
</dbReference>
<keyword evidence="2" id="KW-0472">Membrane</keyword>
<keyword evidence="1" id="KW-0175">Coiled coil</keyword>
<gene>
    <name evidence="3" type="ORF">ACFFRN_34945</name>
</gene>
<evidence type="ECO:0000256" key="2">
    <source>
        <dbReference type="SAM" id="Phobius"/>
    </source>
</evidence>
<comment type="caution">
    <text evidence="3">The sequence shown here is derived from an EMBL/GenBank/DDBJ whole genome shotgun (WGS) entry which is preliminary data.</text>
</comment>
<dbReference type="Proteomes" id="UP001589646">
    <property type="component" value="Unassembled WGS sequence"/>
</dbReference>
<dbReference type="EMBL" id="JBHMCE010000012">
    <property type="protein sequence ID" value="MFB9531828.1"/>
    <property type="molecule type" value="Genomic_DNA"/>
</dbReference>
<feature type="transmembrane region" description="Helical" evidence="2">
    <location>
        <begin position="183"/>
        <end position="205"/>
    </location>
</feature>
<accession>A0ABV5Q8M5</accession>
<feature type="transmembrane region" description="Helical" evidence="2">
    <location>
        <begin position="12"/>
        <end position="34"/>
    </location>
</feature>
<feature type="transmembrane region" description="Helical" evidence="2">
    <location>
        <begin position="40"/>
        <end position="59"/>
    </location>
</feature>
<evidence type="ECO:0008006" key="5">
    <source>
        <dbReference type="Google" id="ProtNLM"/>
    </source>
</evidence>
<reference evidence="3 4" key="1">
    <citation type="submission" date="2024-09" db="EMBL/GenBank/DDBJ databases">
        <authorList>
            <person name="Sun Q."/>
            <person name="Mori K."/>
        </authorList>
    </citation>
    <scope>NUCLEOTIDE SEQUENCE [LARGE SCALE GENOMIC DNA]</scope>
    <source>
        <strain evidence="3 4">JCM 3323</strain>
    </source>
</reference>
<protein>
    <recommendedName>
        <fullName evidence="5">DUF106 domain-containing protein</fullName>
    </recommendedName>
</protein>
<name>A0ABV5Q8M5_9ACTN</name>
<evidence type="ECO:0000313" key="3">
    <source>
        <dbReference type="EMBL" id="MFB9531828.1"/>
    </source>
</evidence>
<feature type="coiled-coil region" evidence="1">
    <location>
        <begin position="98"/>
        <end position="159"/>
    </location>
</feature>
<keyword evidence="2" id="KW-0812">Transmembrane</keyword>
<keyword evidence="4" id="KW-1185">Reference proteome</keyword>
<evidence type="ECO:0000256" key="1">
    <source>
        <dbReference type="SAM" id="Coils"/>
    </source>
</evidence>
<evidence type="ECO:0000313" key="4">
    <source>
        <dbReference type="Proteomes" id="UP001589646"/>
    </source>
</evidence>
<organism evidence="3 4">
    <name type="scientific">Nonomuraea roseola</name>
    <dbReference type="NCBI Taxonomy" id="46179"/>
    <lineage>
        <taxon>Bacteria</taxon>
        <taxon>Bacillati</taxon>
        <taxon>Actinomycetota</taxon>
        <taxon>Actinomycetes</taxon>
        <taxon>Streptosporangiales</taxon>
        <taxon>Streptosporangiaceae</taxon>
        <taxon>Nonomuraea</taxon>
    </lineage>
</organism>